<proteinExistence type="predicted"/>
<evidence type="ECO:0000313" key="1">
    <source>
        <dbReference type="EMBL" id="OAQ87124.1"/>
    </source>
</evidence>
<accession>A0A179HAF4</accession>
<evidence type="ECO:0000313" key="3">
    <source>
        <dbReference type="Proteomes" id="UP000078240"/>
    </source>
</evidence>
<dbReference type="Proteomes" id="UP000078340">
    <property type="component" value="Unassembled WGS sequence"/>
</dbReference>
<dbReference type="EMBL" id="LSBI01000001">
    <property type="protein sequence ID" value="OAQ95078.1"/>
    <property type="molecule type" value="Genomic_DNA"/>
</dbReference>
<gene>
    <name evidence="1" type="ORF">VFPBJ_01164</name>
    <name evidence="2" type="ORF">VFPFJ_01187</name>
</gene>
<protein>
    <submittedName>
        <fullName evidence="1">Uncharacterized protein</fullName>
    </submittedName>
</protein>
<dbReference type="EMBL" id="LSBH01000001">
    <property type="protein sequence ID" value="OAQ87124.1"/>
    <property type="molecule type" value="Genomic_DNA"/>
</dbReference>
<dbReference type="Proteomes" id="UP000078240">
    <property type="component" value="Unassembled WGS sequence"/>
</dbReference>
<name>A0A179HAF4_PURLI</name>
<organism evidence="1 3">
    <name type="scientific">Purpureocillium lilacinum</name>
    <name type="common">Paecilomyces lilacinus</name>
    <dbReference type="NCBI Taxonomy" id="33203"/>
    <lineage>
        <taxon>Eukaryota</taxon>
        <taxon>Fungi</taxon>
        <taxon>Dikarya</taxon>
        <taxon>Ascomycota</taxon>
        <taxon>Pezizomycotina</taxon>
        <taxon>Sordariomycetes</taxon>
        <taxon>Hypocreomycetidae</taxon>
        <taxon>Hypocreales</taxon>
        <taxon>Ophiocordycipitaceae</taxon>
        <taxon>Purpureocillium</taxon>
    </lineage>
</organism>
<evidence type="ECO:0000313" key="2">
    <source>
        <dbReference type="EMBL" id="OAQ95078.1"/>
    </source>
</evidence>
<dbReference type="AlphaFoldDB" id="A0A179HAF4"/>
<comment type="caution">
    <text evidence="1">The sequence shown here is derived from an EMBL/GenBank/DDBJ whole genome shotgun (WGS) entry which is preliminary data.</text>
</comment>
<sequence length="118" mass="12538">MNGRRRRATGLSHDSSFVSRRWDSGLFPAQARPDVCCSGGARAVVQLAAGACASSMLQLGLQRGRTAHGRQRGCIDPLAVPCPTLLHIVRTYILSNLSPCRPCLKLAAAPATGQPTEE</sequence>
<reference evidence="1 3" key="1">
    <citation type="submission" date="2016-01" db="EMBL/GenBank/DDBJ databases">
        <title>Biosynthesis of antibiotic leucinostatins and their inhibition on Phytophthora in bio-control Purpureocillium lilacinum.</title>
        <authorList>
            <person name="Wang G."/>
            <person name="Liu Z."/>
            <person name="Lin R."/>
            <person name="Li E."/>
            <person name="Mao Z."/>
            <person name="Ling J."/>
            <person name="Yin W."/>
            <person name="Xie B."/>
        </authorList>
    </citation>
    <scope>NUCLEOTIDE SEQUENCE [LARGE SCALE GENOMIC DNA]</scope>
    <source>
        <strain evidence="1">PLBJ-1</strain>
        <strain evidence="2">PLFJ-1</strain>
    </source>
</reference>